<dbReference type="Gene3D" id="3.10.450.50">
    <property type="match status" value="2"/>
</dbReference>
<keyword evidence="4" id="KW-1185">Reference proteome</keyword>
<reference evidence="3 4" key="1">
    <citation type="submission" date="2019-07" db="EMBL/GenBank/DDBJ databases">
        <title>Georgenia wutianyii sp. nov. and Georgenia *** sp. nov. isolated from plateau pika (Ochotona curzoniae) in the Qinghai-Tibet plateau of China.</title>
        <authorList>
            <person name="Tian Z."/>
        </authorList>
    </citation>
    <scope>NUCLEOTIDE SEQUENCE [LARGE SCALE GENOMIC DNA]</scope>
    <source>
        <strain evidence="3 4">Z446</strain>
    </source>
</reference>
<dbReference type="Pfam" id="PF12680">
    <property type="entry name" value="SnoaL_2"/>
    <property type="match status" value="2"/>
</dbReference>
<dbReference type="Proteomes" id="UP000318693">
    <property type="component" value="Unassembled WGS sequence"/>
</dbReference>
<evidence type="ECO:0000259" key="2">
    <source>
        <dbReference type="Pfam" id="PF12680"/>
    </source>
</evidence>
<gene>
    <name evidence="3" type="ORF">FJ693_12815</name>
</gene>
<evidence type="ECO:0000313" key="3">
    <source>
        <dbReference type="EMBL" id="TRW44645.1"/>
    </source>
</evidence>
<dbReference type="InterPro" id="IPR037401">
    <property type="entry name" value="SnoaL-like"/>
</dbReference>
<feature type="domain" description="SnoaL-like" evidence="2">
    <location>
        <begin position="137"/>
        <end position="234"/>
    </location>
</feature>
<sequence length="252" mass="27316">MSDRDVILDAFDTLFGSHDASAVDRFVAADYVQHAADVPDGREGLRTLVSAVPAGSSFEVHRIFEDGDLVASHGTLRGVGPDDLVAFDIHRMRDGKAVEHWSVEQPVVAPTVSGHSQTDGPTQVTRPEATEESRALVDRFVQTVLVEGSLSAVPEFFDGDSYTQHNPLVGDGVSGLGQAFLELRKQGRAVVYTRRHMLIAEGEFVLSVAEGTFGGRPTAFYDLFRVADGKIAEHWDVVAEIPAELAHDNGMF</sequence>
<dbReference type="InterPro" id="IPR032710">
    <property type="entry name" value="NTF2-like_dom_sf"/>
</dbReference>
<protein>
    <recommendedName>
        <fullName evidence="2">SnoaL-like domain-containing protein</fullName>
    </recommendedName>
</protein>
<feature type="region of interest" description="Disordered" evidence="1">
    <location>
        <begin position="111"/>
        <end position="131"/>
    </location>
</feature>
<dbReference type="EMBL" id="VJXR01000039">
    <property type="protein sequence ID" value="TRW44645.1"/>
    <property type="molecule type" value="Genomic_DNA"/>
</dbReference>
<name>A0A552WPG8_9MICO</name>
<evidence type="ECO:0000313" key="4">
    <source>
        <dbReference type="Proteomes" id="UP000318693"/>
    </source>
</evidence>
<feature type="compositionally biased region" description="Polar residues" evidence="1">
    <location>
        <begin position="113"/>
        <end position="125"/>
    </location>
</feature>
<organism evidence="3 4">
    <name type="scientific">Georgenia yuyongxinii</name>
    <dbReference type="NCBI Taxonomy" id="2589797"/>
    <lineage>
        <taxon>Bacteria</taxon>
        <taxon>Bacillati</taxon>
        <taxon>Actinomycetota</taxon>
        <taxon>Actinomycetes</taxon>
        <taxon>Micrococcales</taxon>
        <taxon>Bogoriellaceae</taxon>
        <taxon>Georgenia</taxon>
    </lineage>
</organism>
<dbReference type="RefSeq" id="WP_143418910.1">
    <property type="nucleotide sequence ID" value="NZ_VJXR01000039.1"/>
</dbReference>
<dbReference type="SUPFAM" id="SSF54427">
    <property type="entry name" value="NTF2-like"/>
    <property type="match status" value="2"/>
</dbReference>
<dbReference type="AlphaFoldDB" id="A0A552WPG8"/>
<feature type="domain" description="SnoaL-like" evidence="2">
    <location>
        <begin position="11"/>
        <end position="100"/>
    </location>
</feature>
<evidence type="ECO:0000256" key="1">
    <source>
        <dbReference type="SAM" id="MobiDB-lite"/>
    </source>
</evidence>
<comment type="caution">
    <text evidence="3">The sequence shown here is derived from an EMBL/GenBank/DDBJ whole genome shotgun (WGS) entry which is preliminary data.</text>
</comment>
<proteinExistence type="predicted"/>
<accession>A0A552WPG8</accession>